<dbReference type="STRING" id="4081.A0A3Q7EB29"/>
<accession>A0A3Q7EB29</accession>
<dbReference type="Proteomes" id="UP000004994">
    <property type="component" value="Chromosome 1"/>
</dbReference>
<organism evidence="2">
    <name type="scientific">Solanum lycopersicum</name>
    <name type="common">Tomato</name>
    <name type="synonym">Lycopersicon esculentum</name>
    <dbReference type="NCBI Taxonomy" id="4081"/>
    <lineage>
        <taxon>Eukaryota</taxon>
        <taxon>Viridiplantae</taxon>
        <taxon>Streptophyta</taxon>
        <taxon>Embryophyta</taxon>
        <taxon>Tracheophyta</taxon>
        <taxon>Spermatophyta</taxon>
        <taxon>Magnoliopsida</taxon>
        <taxon>eudicotyledons</taxon>
        <taxon>Gunneridae</taxon>
        <taxon>Pentapetalae</taxon>
        <taxon>asterids</taxon>
        <taxon>lamiids</taxon>
        <taxon>Solanales</taxon>
        <taxon>Solanaceae</taxon>
        <taxon>Solanoideae</taxon>
        <taxon>Solaneae</taxon>
        <taxon>Solanum</taxon>
        <taxon>Solanum subgen. Lycopersicon</taxon>
    </lineage>
</organism>
<keyword evidence="1" id="KW-0732">Signal</keyword>
<evidence type="ECO:0000256" key="1">
    <source>
        <dbReference type="ARBA" id="ARBA00022729"/>
    </source>
</evidence>
<dbReference type="InterPro" id="IPR051343">
    <property type="entry name" value="G-type_lectin_kinases/EP1-like"/>
</dbReference>
<dbReference type="InterPro" id="IPR036426">
    <property type="entry name" value="Bulb-type_lectin_dom_sf"/>
</dbReference>
<dbReference type="PANTHER" id="PTHR47976:SF108">
    <property type="entry name" value="G-TYPE LECTIN S-RECEPTOR-LIKE SERINE_THREONINE-PROTEIN KINASE LECRK1"/>
    <property type="match status" value="1"/>
</dbReference>
<dbReference type="PaxDb" id="4081-Solyc01g014640.1.1"/>
<dbReference type="InParanoid" id="A0A3Q7EB29"/>
<evidence type="ECO:0008006" key="4">
    <source>
        <dbReference type="Google" id="ProtNLM"/>
    </source>
</evidence>
<reference evidence="2" key="1">
    <citation type="journal article" date="2012" name="Nature">
        <title>The tomato genome sequence provides insights into fleshy fruit evolution.</title>
        <authorList>
            <consortium name="Tomato Genome Consortium"/>
        </authorList>
    </citation>
    <scope>NUCLEOTIDE SEQUENCE [LARGE SCALE GENOMIC DNA]</scope>
    <source>
        <strain evidence="2">cv. Heinz 1706</strain>
    </source>
</reference>
<evidence type="ECO:0000313" key="2">
    <source>
        <dbReference type="EnsemblPlants" id="Solyc01g014640.1.1.1"/>
    </source>
</evidence>
<dbReference type="Gramene" id="Solyc01g014640.1.1">
    <property type="protein sequence ID" value="Solyc01g014640.1.1.1"/>
    <property type="gene ID" value="Solyc01g014640.1"/>
</dbReference>
<dbReference type="EnsemblPlants" id="Solyc01g014640.1.1">
    <property type="protein sequence ID" value="Solyc01g014640.1.1.1"/>
    <property type="gene ID" value="Solyc01g014640.1"/>
</dbReference>
<dbReference type="PANTHER" id="PTHR47976">
    <property type="entry name" value="G-TYPE LECTIN S-RECEPTOR-LIKE SERINE/THREONINE-PROTEIN KINASE SD2-5"/>
    <property type="match status" value="1"/>
</dbReference>
<sequence>MWDCAIANAQYAYGSMFYCGNFVLATSSLDTLWQSFNEPTDTIFPGQVLNQGNDPVSSFSDTNVSSGRFEFILQTDGYLVLCTIDYPAEAIKLHIGHLCQLAVVIKLSSINQAFLFFK</sequence>
<reference evidence="2" key="2">
    <citation type="submission" date="2019-01" db="UniProtKB">
        <authorList>
            <consortium name="EnsemblPlants"/>
        </authorList>
    </citation>
    <scope>IDENTIFICATION</scope>
    <source>
        <strain evidence="2">cv. Heinz 1706</strain>
    </source>
</reference>
<proteinExistence type="predicted"/>
<dbReference type="Gene3D" id="2.90.10.10">
    <property type="entry name" value="Bulb-type lectin domain"/>
    <property type="match status" value="1"/>
</dbReference>
<keyword evidence="3" id="KW-1185">Reference proteome</keyword>
<name>A0A3Q7EB29_SOLLC</name>
<dbReference type="AlphaFoldDB" id="A0A3Q7EB29"/>
<protein>
    <recommendedName>
        <fullName evidence="4">Bulb-type lectin domain-containing protein</fullName>
    </recommendedName>
</protein>
<evidence type="ECO:0000313" key="3">
    <source>
        <dbReference type="Proteomes" id="UP000004994"/>
    </source>
</evidence>
<dbReference type="SUPFAM" id="SSF51110">
    <property type="entry name" value="alpha-D-mannose-specific plant lectins"/>
    <property type="match status" value="1"/>
</dbReference>